<dbReference type="Pfam" id="PF13441">
    <property type="entry name" value="Gly-zipper_YMGG"/>
    <property type="match status" value="1"/>
</dbReference>
<keyword evidence="6" id="KW-1185">Reference proteome</keyword>
<keyword evidence="3" id="KW-0732">Signal</keyword>
<evidence type="ECO:0000256" key="1">
    <source>
        <dbReference type="ARBA" id="ARBA00004370"/>
    </source>
</evidence>
<dbReference type="AlphaFoldDB" id="A0A4R3LHW5"/>
<keyword evidence="2" id="KW-0472">Membrane</keyword>
<evidence type="ECO:0000313" key="6">
    <source>
        <dbReference type="Proteomes" id="UP000294599"/>
    </source>
</evidence>
<accession>A0A4R3LHW5</accession>
<name>A0A4R3LHW5_9GAMM</name>
<dbReference type="RefSeq" id="WP_164484070.1">
    <property type="nucleotide sequence ID" value="NZ_JBHLWF010000028.1"/>
</dbReference>
<dbReference type="Proteomes" id="UP000294599">
    <property type="component" value="Unassembled WGS sequence"/>
</dbReference>
<proteinExistence type="predicted"/>
<sequence length="190" mass="20821">MRILFGLAVSLGVAASASAYDNGYAYDRPADGYGSNVHYAYGEVLEVQPVHRTSHYPTSRQVCQDEPVEYYEAGRPRSPAGTVVGAIIGGVIGNQIGRHGHGHYRHHHRDASTAAGAAIGAAIGYGASRDGGYVRRGYEQRCYEERGYESAQEVVGYDVTYRYRGEIYQTRTEQHPGDTIRVRVAVEAIH</sequence>
<evidence type="ECO:0000256" key="3">
    <source>
        <dbReference type="SAM" id="SignalP"/>
    </source>
</evidence>
<dbReference type="InterPro" id="IPR051407">
    <property type="entry name" value="Bact_OM_lipoprot/Surf_antigen"/>
</dbReference>
<comment type="caution">
    <text evidence="5">The sequence shown here is derived from an EMBL/GenBank/DDBJ whole genome shotgun (WGS) entry which is preliminary data.</text>
</comment>
<comment type="subcellular location">
    <subcellularLocation>
        <location evidence="1">Membrane</location>
    </subcellularLocation>
</comment>
<feature type="signal peptide" evidence="3">
    <location>
        <begin position="1"/>
        <end position="19"/>
    </location>
</feature>
<evidence type="ECO:0000313" key="5">
    <source>
        <dbReference type="EMBL" id="TCS99702.1"/>
    </source>
</evidence>
<dbReference type="EMBL" id="SMAF01000005">
    <property type="protein sequence ID" value="TCS99702.1"/>
    <property type="molecule type" value="Genomic_DNA"/>
</dbReference>
<dbReference type="PANTHER" id="PTHR35603">
    <property type="match status" value="1"/>
</dbReference>
<dbReference type="PANTHER" id="PTHR35603:SF2">
    <property type="entry name" value="OUTER MEMBRANE LIPOPROTEIN"/>
    <property type="match status" value="1"/>
</dbReference>
<gene>
    <name evidence="5" type="ORF">EDC25_105137</name>
</gene>
<dbReference type="GO" id="GO:0019867">
    <property type="term" value="C:outer membrane"/>
    <property type="evidence" value="ECO:0007669"/>
    <property type="project" value="InterPro"/>
</dbReference>
<feature type="domain" description="YMGG-like Gly-zipper" evidence="4">
    <location>
        <begin position="80"/>
        <end position="128"/>
    </location>
</feature>
<evidence type="ECO:0000259" key="4">
    <source>
        <dbReference type="Pfam" id="PF13441"/>
    </source>
</evidence>
<protein>
    <submittedName>
        <fullName evidence="5">Uncharacterized protein YcfJ</fullName>
    </submittedName>
</protein>
<dbReference type="InterPro" id="IPR027367">
    <property type="entry name" value="Gly-zipper_YMGG"/>
</dbReference>
<organism evidence="5 6">
    <name type="scientific">Pseudofulvimonas gallinarii</name>
    <dbReference type="NCBI Taxonomy" id="634155"/>
    <lineage>
        <taxon>Bacteria</taxon>
        <taxon>Pseudomonadati</taxon>
        <taxon>Pseudomonadota</taxon>
        <taxon>Gammaproteobacteria</taxon>
        <taxon>Lysobacterales</taxon>
        <taxon>Rhodanobacteraceae</taxon>
        <taxon>Pseudofulvimonas</taxon>
    </lineage>
</organism>
<feature type="chain" id="PRO_5020407177" evidence="3">
    <location>
        <begin position="20"/>
        <end position="190"/>
    </location>
</feature>
<evidence type="ECO:0000256" key="2">
    <source>
        <dbReference type="ARBA" id="ARBA00023136"/>
    </source>
</evidence>
<reference evidence="5 6" key="1">
    <citation type="submission" date="2019-03" db="EMBL/GenBank/DDBJ databases">
        <title>Genomic Encyclopedia of Type Strains, Phase IV (KMG-IV): sequencing the most valuable type-strain genomes for metagenomic binning, comparative biology and taxonomic classification.</title>
        <authorList>
            <person name="Goeker M."/>
        </authorList>
    </citation>
    <scope>NUCLEOTIDE SEQUENCE [LARGE SCALE GENOMIC DNA]</scope>
    <source>
        <strain evidence="5 6">DSM 21944</strain>
    </source>
</reference>